<proteinExistence type="inferred from homology"/>
<sequence length="129" mass="14663">MLQTMILKGLKPNVVCYNTYMKGLCNKGFIEKAEGVIQTMISKGLQPDEVSYNTLIKGLNINGKIEKAMEYQELLIQVQQSTNVCYCDGAWKEKLEGGIGYVIQEQVTKFFLLFLIYLHALRRLGFVDS</sequence>
<dbReference type="PANTHER" id="PTHR46128:SF211">
    <property type="entry name" value="PENTACOTRIPEPTIDE-REPEAT REGION OF PRORP DOMAIN-CONTAINING PROTEIN"/>
    <property type="match status" value="1"/>
</dbReference>
<name>A0A833VMK4_9POAL</name>
<dbReference type="Gene3D" id="1.25.40.10">
    <property type="entry name" value="Tetratricopeptide repeat domain"/>
    <property type="match status" value="1"/>
</dbReference>
<dbReference type="PROSITE" id="PS51375">
    <property type="entry name" value="PPR"/>
    <property type="match status" value="1"/>
</dbReference>
<protein>
    <submittedName>
        <fullName evidence="5">Pentatricopeptide repeat-containing protein</fullName>
    </submittedName>
</protein>
<dbReference type="InterPro" id="IPR002885">
    <property type="entry name" value="PPR_rpt"/>
</dbReference>
<evidence type="ECO:0000256" key="4">
    <source>
        <dbReference type="PROSITE-ProRule" id="PRU00708"/>
    </source>
</evidence>
<dbReference type="NCBIfam" id="TIGR00756">
    <property type="entry name" value="PPR"/>
    <property type="match status" value="2"/>
</dbReference>
<dbReference type="AlphaFoldDB" id="A0A833VMK4"/>
<dbReference type="EMBL" id="SWLB01000015">
    <property type="protein sequence ID" value="KAF3328769.1"/>
    <property type="molecule type" value="Genomic_DNA"/>
</dbReference>
<evidence type="ECO:0000256" key="1">
    <source>
        <dbReference type="ARBA" id="ARBA00007626"/>
    </source>
</evidence>
<keyword evidence="3" id="KW-0809">Transit peptide</keyword>
<keyword evidence="2" id="KW-0677">Repeat</keyword>
<accession>A0A833VMK4</accession>
<comment type="similarity">
    <text evidence="1">Belongs to the PPR family. P subfamily.</text>
</comment>
<evidence type="ECO:0000256" key="2">
    <source>
        <dbReference type="ARBA" id="ARBA00022737"/>
    </source>
</evidence>
<evidence type="ECO:0000313" key="6">
    <source>
        <dbReference type="Proteomes" id="UP000623129"/>
    </source>
</evidence>
<comment type="caution">
    <text evidence="5">The sequence shown here is derived from an EMBL/GenBank/DDBJ whole genome shotgun (WGS) entry which is preliminary data.</text>
</comment>
<evidence type="ECO:0000313" key="5">
    <source>
        <dbReference type="EMBL" id="KAF3328769.1"/>
    </source>
</evidence>
<dbReference type="PANTHER" id="PTHR46128">
    <property type="entry name" value="MITOCHONDRIAL GROUP I INTRON SPLICING FACTOR CCM1"/>
    <property type="match status" value="1"/>
</dbReference>
<keyword evidence="6" id="KW-1185">Reference proteome</keyword>
<dbReference type="InterPro" id="IPR011990">
    <property type="entry name" value="TPR-like_helical_dom_sf"/>
</dbReference>
<organism evidence="5 6">
    <name type="scientific">Carex littledalei</name>
    <dbReference type="NCBI Taxonomy" id="544730"/>
    <lineage>
        <taxon>Eukaryota</taxon>
        <taxon>Viridiplantae</taxon>
        <taxon>Streptophyta</taxon>
        <taxon>Embryophyta</taxon>
        <taxon>Tracheophyta</taxon>
        <taxon>Spermatophyta</taxon>
        <taxon>Magnoliopsida</taxon>
        <taxon>Liliopsida</taxon>
        <taxon>Poales</taxon>
        <taxon>Cyperaceae</taxon>
        <taxon>Cyperoideae</taxon>
        <taxon>Cariceae</taxon>
        <taxon>Carex</taxon>
        <taxon>Carex subgen. Euthyceras</taxon>
    </lineage>
</organism>
<dbReference type="OrthoDB" id="598275at2759"/>
<dbReference type="InterPro" id="IPR050872">
    <property type="entry name" value="PPR_P_subfamily"/>
</dbReference>
<dbReference type="Pfam" id="PF13041">
    <property type="entry name" value="PPR_2"/>
    <property type="match status" value="1"/>
</dbReference>
<gene>
    <name evidence="5" type="ORF">FCM35_KLT05847</name>
</gene>
<feature type="repeat" description="PPR" evidence="4">
    <location>
        <begin position="13"/>
        <end position="47"/>
    </location>
</feature>
<dbReference type="Proteomes" id="UP000623129">
    <property type="component" value="Unassembled WGS sequence"/>
</dbReference>
<evidence type="ECO:0000256" key="3">
    <source>
        <dbReference type="ARBA" id="ARBA00022946"/>
    </source>
</evidence>
<reference evidence="5" key="1">
    <citation type="submission" date="2020-01" db="EMBL/GenBank/DDBJ databases">
        <title>Genome sequence of Kobresia littledalei, the first chromosome-level genome in the family Cyperaceae.</title>
        <authorList>
            <person name="Qu G."/>
        </authorList>
    </citation>
    <scope>NUCLEOTIDE SEQUENCE</scope>
    <source>
        <strain evidence="5">C.B.Clarke</strain>
        <tissue evidence="5">Leaf</tissue>
    </source>
</reference>